<proteinExistence type="predicted"/>
<feature type="domain" description="Penicillin-binding protein transpeptidase" evidence="15">
    <location>
        <begin position="269"/>
        <end position="603"/>
    </location>
</feature>
<comment type="subcellular location">
    <subcellularLocation>
        <location evidence="2">Cell membrane</location>
    </subcellularLocation>
    <subcellularLocation>
        <location evidence="1">Membrane</location>
        <topology evidence="1">Single-pass membrane protein</topology>
    </subcellularLocation>
</comment>
<dbReference type="GO" id="GO:0008658">
    <property type="term" value="F:penicillin binding"/>
    <property type="evidence" value="ECO:0007669"/>
    <property type="project" value="InterPro"/>
</dbReference>
<keyword evidence="3" id="KW-1003">Cell membrane</keyword>
<dbReference type="PANTHER" id="PTHR30627">
    <property type="entry name" value="PEPTIDOGLYCAN D,D-TRANSPEPTIDASE"/>
    <property type="match status" value="1"/>
</dbReference>
<keyword evidence="9" id="KW-0133">Cell shape</keyword>
<evidence type="ECO:0000256" key="14">
    <source>
        <dbReference type="SAM" id="MobiDB-lite"/>
    </source>
</evidence>
<evidence type="ECO:0000256" key="6">
    <source>
        <dbReference type="ARBA" id="ARBA00022670"/>
    </source>
</evidence>
<keyword evidence="12" id="KW-0472">Membrane</keyword>
<keyword evidence="7" id="KW-0812">Transmembrane</keyword>
<keyword evidence="6" id="KW-0645">Protease</keyword>
<protein>
    <submittedName>
        <fullName evidence="17">Penicillin-binding protein 2 (PBP-2)</fullName>
    </submittedName>
</protein>
<keyword evidence="11" id="KW-1133">Transmembrane helix</keyword>
<dbReference type="EMBL" id="CP004372">
    <property type="protein sequence ID" value="AHM02961.1"/>
    <property type="molecule type" value="Genomic_DNA"/>
</dbReference>
<keyword evidence="10" id="KW-0573">Peptidoglycan synthesis</keyword>
<evidence type="ECO:0000313" key="18">
    <source>
        <dbReference type="Proteomes" id="UP000019593"/>
    </source>
</evidence>
<keyword evidence="5" id="KW-0121">Carboxypeptidase</keyword>
<evidence type="ECO:0000256" key="1">
    <source>
        <dbReference type="ARBA" id="ARBA00004167"/>
    </source>
</evidence>
<dbReference type="PATRIC" id="fig|1294273.3.peg.511"/>
<gene>
    <name evidence="17" type="ORF">roselon_00520</name>
</gene>
<keyword evidence="4" id="KW-0997">Cell inner membrane</keyword>
<evidence type="ECO:0000256" key="11">
    <source>
        <dbReference type="ARBA" id="ARBA00022989"/>
    </source>
</evidence>
<dbReference type="SUPFAM" id="SSF56601">
    <property type="entry name" value="beta-lactamase/transpeptidase-like"/>
    <property type="match status" value="1"/>
</dbReference>
<accession>W8S2K6</accession>
<dbReference type="KEGG" id="red:roselon_00520"/>
<sequence>MKRTQGEMEFSARTIGRRSVVLGGLFVATGGILAARMRHLQVERADDFRLLAEENRINIRLLPPARGLIFDRSGVLLAGNEQNYRITLVREDAGDVDAVLAELGRVVNLDLVALERAREEISRRPPFVPVTVADRLSWEELSSVAVNAPALPGVNPEVGLSRVYPMGADFAHVVGYVGPVSDYYLDQTGDTDPVLQIPDFQVGRYNVEARLEQPLRGSAGSRRVEVNAGGRVMRELDRDPATPGSDVQLTIDAGLQNYVEARLSDQSAGAVVMDCQTGEVLAVASAPTFDPNLFVRGISTTQWRGLNEDPYRPLANKATQGLYPPGSTYKMIVALAGLEAGVLDPDETVTCTGSIELGNRRFHCWKRGGHGRVNLIESLSQSCDVFYYDLAQRVGIEAISAMAVRLGCGIRHDLPLSGIAEGLAPTMAWKRANRGADWVVGDTLNASIGQGFVLTSPLQLAVMTARLATGRAITPWLVRSIDGVPEPRPEAADLGLSAENLALIHRGMWAATNDRRGTAFGSRVMEDAYAVAGKTGTSQVRNITAAERAAGVIANEDLPWERRDHALYVGYAPSETPRYAVSVVVEHGGGGAAVAAPIARDILLRAQVGDVPPPALYPVSQRREIEEMHRRLPILPEPPRPSGREATRRTPPQGDRA</sequence>
<evidence type="ECO:0000256" key="3">
    <source>
        <dbReference type="ARBA" id="ARBA00022475"/>
    </source>
</evidence>
<evidence type="ECO:0000259" key="16">
    <source>
        <dbReference type="Pfam" id="PF03717"/>
    </source>
</evidence>
<dbReference type="STRING" id="1294273.roselon_00520"/>
<dbReference type="GO" id="GO:0008360">
    <property type="term" value="P:regulation of cell shape"/>
    <property type="evidence" value="ECO:0007669"/>
    <property type="project" value="UniProtKB-KW"/>
</dbReference>
<dbReference type="RefSeq" id="WP_025310859.1">
    <property type="nucleotide sequence ID" value="NZ_CP004372.1"/>
</dbReference>
<dbReference type="InterPro" id="IPR001460">
    <property type="entry name" value="PCN-bd_Tpept"/>
</dbReference>
<evidence type="ECO:0000256" key="8">
    <source>
        <dbReference type="ARBA" id="ARBA00022801"/>
    </source>
</evidence>
<dbReference type="Gene3D" id="3.90.1310.10">
    <property type="entry name" value="Penicillin-binding protein 2a (Domain 2)"/>
    <property type="match status" value="1"/>
</dbReference>
<dbReference type="GO" id="GO:0071555">
    <property type="term" value="P:cell wall organization"/>
    <property type="evidence" value="ECO:0007669"/>
    <property type="project" value="UniProtKB-KW"/>
</dbReference>
<evidence type="ECO:0000259" key="15">
    <source>
        <dbReference type="Pfam" id="PF00905"/>
    </source>
</evidence>
<dbReference type="Proteomes" id="UP000019593">
    <property type="component" value="Chromosome"/>
</dbReference>
<reference evidence="17 18" key="1">
    <citation type="submission" date="2013-03" db="EMBL/GenBank/DDBJ databases">
        <authorList>
            <person name="Fiebig A."/>
            <person name="Goeker M."/>
            <person name="Klenk H.-P.P."/>
        </authorList>
    </citation>
    <scope>NUCLEOTIDE SEQUENCE [LARGE SCALE GENOMIC DNA]</scope>
    <source>
        <strain evidence="18">DSM 19469</strain>
    </source>
</reference>
<dbReference type="InterPro" id="IPR017790">
    <property type="entry name" value="Penicillin-binding_protein_2"/>
</dbReference>
<dbReference type="PANTHER" id="PTHR30627:SF2">
    <property type="entry name" value="PEPTIDOGLYCAN D,D-TRANSPEPTIDASE MRDA"/>
    <property type="match status" value="1"/>
</dbReference>
<evidence type="ECO:0000256" key="13">
    <source>
        <dbReference type="ARBA" id="ARBA00023316"/>
    </source>
</evidence>
<dbReference type="NCBIfam" id="TIGR03423">
    <property type="entry name" value="pbp2_mrdA"/>
    <property type="match status" value="1"/>
</dbReference>
<dbReference type="GO" id="GO:0009252">
    <property type="term" value="P:peptidoglycan biosynthetic process"/>
    <property type="evidence" value="ECO:0007669"/>
    <property type="project" value="UniProtKB-KW"/>
</dbReference>
<dbReference type="GO" id="GO:0006508">
    <property type="term" value="P:proteolysis"/>
    <property type="evidence" value="ECO:0007669"/>
    <property type="project" value="UniProtKB-KW"/>
</dbReference>
<dbReference type="InterPro" id="IPR012338">
    <property type="entry name" value="Beta-lactam/transpept-like"/>
</dbReference>
<organism evidence="17 18">
    <name type="scientific">Roseicyclus elongatus DSM 19469</name>
    <dbReference type="NCBI Taxonomy" id="1294273"/>
    <lineage>
        <taxon>Bacteria</taxon>
        <taxon>Pseudomonadati</taxon>
        <taxon>Pseudomonadota</taxon>
        <taxon>Alphaproteobacteria</taxon>
        <taxon>Rhodobacterales</taxon>
        <taxon>Roseobacteraceae</taxon>
        <taxon>Roseicyclus</taxon>
    </lineage>
</organism>
<feature type="region of interest" description="Disordered" evidence="14">
    <location>
        <begin position="629"/>
        <end position="657"/>
    </location>
</feature>
<keyword evidence="8" id="KW-0378">Hydrolase</keyword>
<name>W8S2K6_9RHOB</name>
<evidence type="ECO:0000256" key="10">
    <source>
        <dbReference type="ARBA" id="ARBA00022984"/>
    </source>
</evidence>
<dbReference type="HOGENOM" id="CLU_009289_1_2_5"/>
<evidence type="ECO:0000256" key="12">
    <source>
        <dbReference type="ARBA" id="ARBA00023136"/>
    </source>
</evidence>
<dbReference type="GO" id="GO:0005886">
    <property type="term" value="C:plasma membrane"/>
    <property type="evidence" value="ECO:0007669"/>
    <property type="project" value="UniProtKB-SubCell"/>
</dbReference>
<dbReference type="SUPFAM" id="SSF56519">
    <property type="entry name" value="Penicillin binding protein dimerisation domain"/>
    <property type="match status" value="1"/>
</dbReference>
<dbReference type="InterPro" id="IPR036138">
    <property type="entry name" value="PBP_dimer_sf"/>
</dbReference>
<evidence type="ECO:0000256" key="4">
    <source>
        <dbReference type="ARBA" id="ARBA00022519"/>
    </source>
</evidence>
<keyword evidence="13" id="KW-0961">Cell wall biogenesis/degradation</keyword>
<evidence type="ECO:0000256" key="9">
    <source>
        <dbReference type="ARBA" id="ARBA00022960"/>
    </source>
</evidence>
<dbReference type="OrthoDB" id="9766847at2"/>
<dbReference type="Pfam" id="PF00905">
    <property type="entry name" value="Transpeptidase"/>
    <property type="match status" value="1"/>
</dbReference>
<dbReference type="GO" id="GO:0009002">
    <property type="term" value="F:serine-type D-Ala-D-Ala carboxypeptidase activity"/>
    <property type="evidence" value="ECO:0007669"/>
    <property type="project" value="InterPro"/>
</dbReference>
<dbReference type="Gene3D" id="3.40.710.10">
    <property type="entry name" value="DD-peptidase/beta-lactamase superfamily"/>
    <property type="match status" value="1"/>
</dbReference>
<evidence type="ECO:0000256" key="2">
    <source>
        <dbReference type="ARBA" id="ARBA00004236"/>
    </source>
</evidence>
<evidence type="ECO:0000313" key="17">
    <source>
        <dbReference type="EMBL" id="AHM02961.1"/>
    </source>
</evidence>
<dbReference type="InterPro" id="IPR005311">
    <property type="entry name" value="PBP_dimer"/>
</dbReference>
<feature type="domain" description="Penicillin-binding protein dimerisation" evidence="16">
    <location>
        <begin position="63"/>
        <end position="236"/>
    </location>
</feature>
<dbReference type="AlphaFoldDB" id="W8S2K6"/>
<dbReference type="eggNOG" id="COG0768">
    <property type="taxonomic scope" value="Bacteria"/>
</dbReference>
<evidence type="ECO:0000256" key="5">
    <source>
        <dbReference type="ARBA" id="ARBA00022645"/>
    </source>
</evidence>
<keyword evidence="18" id="KW-1185">Reference proteome</keyword>
<dbReference type="Pfam" id="PF03717">
    <property type="entry name" value="PBP_dimer"/>
    <property type="match status" value="1"/>
</dbReference>
<dbReference type="GO" id="GO:0071972">
    <property type="term" value="F:peptidoglycan L,D-transpeptidase activity"/>
    <property type="evidence" value="ECO:0007669"/>
    <property type="project" value="TreeGrafter"/>
</dbReference>
<evidence type="ECO:0000256" key="7">
    <source>
        <dbReference type="ARBA" id="ARBA00022692"/>
    </source>
</evidence>
<dbReference type="InterPro" id="IPR050515">
    <property type="entry name" value="Beta-lactam/transpept"/>
</dbReference>